<evidence type="ECO:0000259" key="4">
    <source>
        <dbReference type="PROSITE" id="PS50102"/>
    </source>
</evidence>
<dbReference type="Proteomes" id="UP001190700">
    <property type="component" value="Unassembled WGS sequence"/>
</dbReference>
<dbReference type="PROSITE" id="PS50102">
    <property type="entry name" value="RRM"/>
    <property type="match status" value="1"/>
</dbReference>
<evidence type="ECO:0000256" key="3">
    <source>
        <dbReference type="SAM" id="MobiDB-lite"/>
    </source>
</evidence>
<name>A0AAE0F4M5_9CHLO</name>
<feature type="domain" description="RRM" evidence="4">
    <location>
        <begin position="189"/>
        <end position="275"/>
    </location>
</feature>
<dbReference type="Gene3D" id="3.30.70.330">
    <property type="match status" value="2"/>
</dbReference>
<dbReference type="InterPro" id="IPR012677">
    <property type="entry name" value="Nucleotide-bd_a/b_plait_sf"/>
</dbReference>
<evidence type="ECO:0000256" key="1">
    <source>
        <dbReference type="ARBA" id="ARBA00022884"/>
    </source>
</evidence>
<reference evidence="5 6" key="1">
    <citation type="journal article" date="2015" name="Genome Biol. Evol.">
        <title>Comparative Genomics of a Bacterivorous Green Alga Reveals Evolutionary Causalities and Consequences of Phago-Mixotrophic Mode of Nutrition.</title>
        <authorList>
            <person name="Burns J.A."/>
            <person name="Paasch A."/>
            <person name="Narechania A."/>
            <person name="Kim E."/>
        </authorList>
    </citation>
    <scope>NUCLEOTIDE SEQUENCE [LARGE SCALE GENOMIC DNA]</scope>
    <source>
        <strain evidence="5 6">PLY_AMNH</strain>
    </source>
</reference>
<evidence type="ECO:0000256" key="2">
    <source>
        <dbReference type="PROSITE-ProRule" id="PRU00176"/>
    </source>
</evidence>
<dbReference type="CDD" id="cd21618">
    <property type="entry name" value="RRM_AtNSRA_like"/>
    <property type="match status" value="1"/>
</dbReference>
<proteinExistence type="predicted"/>
<keyword evidence="1 2" id="KW-0694">RNA-binding</keyword>
<organism evidence="5 6">
    <name type="scientific">Cymbomonas tetramitiformis</name>
    <dbReference type="NCBI Taxonomy" id="36881"/>
    <lineage>
        <taxon>Eukaryota</taxon>
        <taxon>Viridiplantae</taxon>
        <taxon>Chlorophyta</taxon>
        <taxon>Pyramimonadophyceae</taxon>
        <taxon>Pyramimonadales</taxon>
        <taxon>Pyramimonadaceae</taxon>
        <taxon>Cymbomonas</taxon>
    </lineage>
</organism>
<sequence>MGHFEDVPTPFLFICDISEEVEDAAFSALFAGLEGLKAVRGPRRDRGGQKVAFADFDSESSAITAKAKLSGYEFTPTAGAITVKFSGQPKRGGDRNREEPHSKFPRRDGHQNPRGYEQYNAPPMIPQMPPHMMDGSGMGLPSEMFPGVNPNPGVLNPGLALAMQDPAQMMRAPLPFQPQLKDSFSAQPATVYVEGIPADATEREVSHLFRVFPGYQSLRLKPQMSRSNETEVHHYLCFVEFTNEGEASTCMSYLQGYVFDEKNPERRIKLSFASTERKRRF</sequence>
<dbReference type="EMBL" id="LGRX02026089">
    <property type="protein sequence ID" value="KAK3251364.1"/>
    <property type="molecule type" value="Genomic_DNA"/>
</dbReference>
<dbReference type="GO" id="GO:0003723">
    <property type="term" value="F:RNA binding"/>
    <property type="evidence" value="ECO:0007669"/>
    <property type="project" value="UniProtKB-UniRule"/>
</dbReference>
<accession>A0AAE0F4M5</accession>
<dbReference type="SMART" id="SM00360">
    <property type="entry name" value="RRM"/>
    <property type="match status" value="2"/>
</dbReference>
<feature type="region of interest" description="Disordered" evidence="3">
    <location>
        <begin position="84"/>
        <end position="118"/>
    </location>
</feature>
<evidence type="ECO:0000313" key="6">
    <source>
        <dbReference type="Proteomes" id="UP001190700"/>
    </source>
</evidence>
<dbReference type="InterPro" id="IPR000504">
    <property type="entry name" value="RRM_dom"/>
</dbReference>
<evidence type="ECO:0000313" key="5">
    <source>
        <dbReference type="EMBL" id="KAK3251364.1"/>
    </source>
</evidence>
<protein>
    <recommendedName>
        <fullName evidence="4">RRM domain-containing protein</fullName>
    </recommendedName>
</protein>
<feature type="compositionally biased region" description="Basic and acidic residues" evidence="3">
    <location>
        <begin position="91"/>
        <end position="111"/>
    </location>
</feature>
<comment type="caution">
    <text evidence="5">The sequence shown here is derived from an EMBL/GenBank/DDBJ whole genome shotgun (WGS) entry which is preliminary data.</text>
</comment>
<dbReference type="SUPFAM" id="SSF54928">
    <property type="entry name" value="RNA-binding domain, RBD"/>
    <property type="match status" value="2"/>
</dbReference>
<dbReference type="Pfam" id="PF00076">
    <property type="entry name" value="RRM_1"/>
    <property type="match status" value="2"/>
</dbReference>
<dbReference type="InterPro" id="IPR035979">
    <property type="entry name" value="RBD_domain_sf"/>
</dbReference>
<dbReference type="PANTHER" id="PTHR10501">
    <property type="entry name" value="U1 SMALL NUCLEAR RIBONUCLEOPROTEIN A/U2 SMALL NUCLEAR RIBONUCLEOPROTEIN B"/>
    <property type="match status" value="1"/>
</dbReference>
<gene>
    <name evidence="5" type="ORF">CYMTET_39293</name>
</gene>
<keyword evidence="6" id="KW-1185">Reference proteome</keyword>
<dbReference type="AlphaFoldDB" id="A0AAE0F4M5"/>